<evidence type="ECO:0000256" key="3">
    <source>
        <dbReference type="ARBA" id="ARBA00022884"/>
    </source>
</evidence>
<evidence type="ECO:0000313" key="9">
    <source>
        <dbReference type="Proteomes" id="UP000001593"/>
    </source>
</evidence>
<organism evidence="8 9">
    <name type="scientific">Nematostella vectensis</name>
    <name type="common">Starlet sea anemone</name>
    <dbReference type="NCBI Taxonomy" id="45351"/>
    <lineage>
        <taxon>Eukaryota</taxon>
        <taxon>Metazoa</taxon>
        <taxon>Cnidaria</taxon>
        <taxon>Anthozoa</taxon>
        <taxon>Hexacorallia</taxon>
        <taxon>Actiniaria</taxon>
        <taxon>Edwardsiidae</taxon>
        <taxon>Nematostella</taxon>
    </lineage>
</organism>
<dbReference type="PROSITE" id="PS50102">
    <property type="entry name" value="RRM"/>
    <property type="match status" value="1"/>
</dbReference>
<keyword evidence="4" id="KW-0539">Nucleus</keyword>
<dbReference type="AlphaFoldDB" id="A7SSE0"/>
<feature type="signal peptide" evidence="6">
    <location>
        <begin position="1"/>
        <end position="22"/>
    </location>
</feature>
<dbReference type="HOGENOM" id="CLU_012062_1_5_1"/>
<keyword evidence="9" id="KW-1185">Reference proteome</keyword>
<dbReference type="Gene3D" id="3.30.70.330">
    <property type="match status" value="2"/>
</dbReference>
<dbReference type="CDD" id="cd12325">
    <property type="entry name" value="RRM1_hnRNPA_hnRNPD_like"/>
    <property type="match status" value="1"/>
</dbReference>
<dbReference type="PANTHER" id="PTHR48033:SF17">
    <property type="entry name" value="RRM DOMAIN-CONTAINING PROTEIN"/>
    <property type="match status" value="1"/>
</dbReference>
<proteinExistence type="predicted"/>
<protein>
    <recommendedName>
        <fullName evidence="7">RRM domain-containing protein</fullName>
    </recommendedName>
</protein>
<keyword evidence="6" id="KW-0732">Signal</keyword>
<dbReference type="InterPro" id="IPR012677">
    <property type="entry name" value="Nucleotide-bd_a/b_plait_sf"/>
</dbReference>
<dbReference type="GO" id="GO:0003723">
    <property type="term" value="F:RNA binding"/>
    <property type="evidence" value="ECO:0007669"/>
    <property type="project" value="UniProtKB-UniRule"/>
</dbReference>
<dbReference type="FunFam" id="3.30.70.330:FF:001561">
    <property type="match status" value="1"/>
</dbReference>
<dbReference type="Pfam" id="PF00076">
    <property type="entry name" value="RRM_1"/>
    <property type="match status" value="2"/>
</dbReference>
<dbReference type="PhylomeDB" id="A7SSE0"/>
<feature type="non-terminal residue" evidence="8">
    <location>
        <position position="1"/>
    </location>
</feature>
<dbReference type="STRING" id="45351.A7SSE0"/>
<dbReference type="PANTHER" id="PTHR48033">
    <property type="entry name" value="RNA-BINDING (RRM/RBD/RNP MOTIFS) FAMILY PROTEIN"/>
    <property type="match status" value="1"/>
</dbReference>
<comment type="subcellular location">
    <subcellularLocation>
        <location evidence="1">Nucleus</location>
    </subcellularLocation>
</comment>
<evidence type="ECO:0000313" key="8">
    <source>
        <dbReference type="EMBL" id="EDO33402.1"/>
    </source>
</evidence>
<gene>
    <name evidence="8" type="ORF">NEMVEDRAFT_v1g129741</name>
</gene>
<evidence type="ECO:0000256" key="2">
    <source>
        <dbReference type="ARBA" id="ARBA00022737"/>
    </source>
</evidence>
<evidence type="ECO:0000256" key="4">
    <source>
        <dbReference type="ARBA" id="ARBA00023242"/>
    </source>
</evidence>
<keyword evidence="3 5" id="KW-0694">RNA-binding</keyword>
<dbReference type="SMART" id="SM00360">
    <property type="entry name" value="RRM"/>
    <property type="match status" value="1"/>
</dbReference>
<dbReference type="InParanoid" id="A7SSE0"/>
<dbReference type="eggNOG" id="KOG4205">
    <property type="taxonomic scope" value="Eukaryota"/>
</dbReference>
<dbReference type="EMBL" id="DS469775">
    <property type="protein sequence ID" value="EDO33402.1"/>
    <property type="molecule type" value="Genomic_DNA"/>
</dbReference>
<sequence>MILTTLSFVVVFFRKIFVGGLATSTTKEGLHQYFENFGEVTDCVLMTDPTTKRSRGFGFVTFRDPATIESVLAKKPHILDGKTIDPKPARGSANDGKVFIGGLAFGTTEEDLKEYFSTYGMVNIEI</sequence>
<feature type="chain" id="PRO_5002714624" description="RRM domain-containing protein" evidence="6">
    <location>
        <begin position="23"/>
        <end position="126"/>
    </location>
</feature>
<evidence type="ECO:0000256" key="1">
    <source>
        <dbReference type="ARBA" id="ARBA00004123"/>
    </source>
</evidence>
<dbReference type="SUPFAM" id="SSF54928">
    <property type="entry name" value="RNA-binding domain, RBD"/>
    <property type="match status" value="1"/>
</dbReference>
<keyword evidence="2" id="KW-0677">Repeat</keyword>
<reference evidence="8 9" key="1">
    <citation type="journal article" date="2007" name="Science">
        <title>Sea anemone genome reveals ancestral eumetazoan gene repertoire and genomic organization.</title>
        <authorList>
            <person name="Putnam N.H."/>
            <person name="Srivastava M."/>
            <person name="Hellsten U."/>
            <person name="Dirks B."/>
            <person name="Chapman J."/>
            <person name="Salamov A."/>
            <person name="Terry A."/>
            <person name="Shapiro H."/>
            <person name="Lindquist E."/>
            <person name="Kapitonov V.V."/>
            <person name="Jurka J."/>
            <person name="Genikhovich G."/>
            <person name="Grigoriev I.V."/>
            <person name="Lucas S.M."/>
            <person name="Steele R.E."/>
            <person name="Finnerty J.R."/>
            <person name="Technau U."/>
            <person name="Martindale M.Q."/>
            <person name="Rokhsar D.S."/>
        </authorList>
    </citation>
    <scope>NUCLEOTIDE SEQUENCE [LARGE SCALE GENOMIC DNA]</scope>
    <source>
        <strain evidence="9">CH2 X CH6</strain>
    </source>
</reference>
<dbReference type="InterPro" id="IPR035979">
    <property type="entry name" value="RBD_domain_sf"/>
</dbReference>
<dbReference type="Proteomes" id="UP000001593">
    <property type="component" value="Unassembled WGS sequence"/>
</dbReference>
<dbReference type="InterPro" id="IPR000504">
    <property type="entry name" value="RRM_dom"/>
</dbReference>
<name>A7SSE0_NEMVE</name>
<evidence type="ECO:0000259" key="7">
    <source>
        <dbReference type="PROSITE" id="PS50102"/>
    </source>
</evidence>
<dbReference type="GO" id="GO:0005634">
    <property type="term" value="C:nucleus"/>
    <property type="evidence" value="ECO:0007669"/>
    <property type="project" value="UniProtKB-SubCell"/>
</dbReference>
<evidence type="ECO:0000256" key="5">
    <source>
        <dbReference type="PROSITE-ProRule" id="PRU00176"/>
    </source>
</evidence>
<evidence type="ECO:0000256" key="6">
    <source>
        <dbReference type="SAM" id="SignalP"/>
    </source>
</evidence>
<accession>A7SSE0</accession>
<dbReference type="FunFam" id="3.30.70.330:FF:000025">
    <property type="entry name" value="RNA-binding protein Musashi homolog 2 isoform X1"/>
    <property type="match status" value="1"/>
</dbReference>
<dbReference type="OMA" id="QSHHYID"/>
<feature type="domain" description="RRM" evidence="7">
    <location>
        <begin position="14"/>
        <end position="96"/>
    </location>
</feature>